<dbReference type="RefSeq" id="WP_043969024.1">
    <property type="nucleotide sequence ID" value="NZ_JBEZEN010000057.1"/>
</dbReference>
<keyword evidence="3" id="KW-1185">Reference proteome</keyword>
<dbReference type="GeneID" id="301308394"/>
<evidence type="ECO:0000313" key="2">
    <source>
        <dbReference type="EMBL" id="KIR61854.1"/>
    </source>
</evidence>
<gene>
    <name evidence="2" type="ORF">TK50_30795</name>
</gene>
<dbReference type="OrthoDB" id="3381349at2"/>
<comment type="caution">
    <text evidence="2">The sequence shown here is derived from an EMBL/GenBank/DDBJ whole genome shotgun (WGS) entry which is preliminary data.</text>
</comment>
<keyword evidence="1" id="KW-1133">Transmembrane helix</keyword>
<name>A0A0D0WT42_9ACTN</name>
<organism evidence="2 3">
    <name type="scientific">Micromonospora haikouensis</name>
    <dbReference type="NCBI Taxonomy" id="686309"/>
    <lineage>
        <taxon>Bacteria</taxon>
        <taxon>Bacillati</taxon>
        <taxon>Actinomycetota</taxon>
        <taxon>Actinomycetes</taxon>
        <taxon>Micromonosporales</taxon>
        <taxon>Micromonosporaceae</taxon>
        <taxon>Micromonospora</taxon>
    </lineage>
</organism>
<sequence length="296" mass="32162">MSPSDHPFHLWIARDAQVTAVALTEMRMSGRANVHEWGSITEVTPGKQITGSAASKRVTIQLIAVAIVSLYVCGLASAAYWWLLLIVDLALVLLAVAAGFKAARRSTVVAPDIDLYPGIHRLLTTHEERLSFRDLQALAERIGRTLPALDSLVDPSDAAELVAESLWEGAAVLARRQEIREVRDELGRHASDGTVETNRARLDLQSQQQRAGDLWEEVNADLARLTSHLMATAAAGEMFVRDQDLDDTLQRTGAALDKLSLDGSHAGAYAGEQLADETTAVLTAYRELNDLYGGKS</sequence>
<feature type="transmembrane region" description="Helical" evidence="1">
    <location>
        <begin position="80"/>
        <end position="100"/>
    </location>
</feature>
<keyword evidence="1" id="KW-0812">Transmembrane</keyword>
<accession>A0A0D0WT42</accession>
<reference evidence="2 3" key="1">
    <citation type="submission" date="2015-01" db="EMBL/GenBank/DDBJ databases">
        <title>Sequencing and annotation of Micromonospora carbonacea strain JXNU-1 genome.</title>
        <authorList>
            <person name="Long Z."/>
            <person name="Huang Y."/>
            <person name="Jiang Y."/>
        </authorList>
    </citation>
    <scope>NUCLEOTIDE SEQUENCE [LARGE SCALE GENOMIC DNA]</scope>
    <source>
        <strain evidence="2 3">JXNU-1</strain>
    </source>
</reference>
<evidence type="ECO:0000313" key="3">
    <source>
        <dbReference type="Proteomes" id="UP000032254"/>
    </source>
</evidence>
<dbReference type="Proteomes" id="UP000032254">
    <property type="component" value="Unassembled WGS sequence"/>
</dbReference>
<dbReference type="AlphaFoldDB" id="A0A0D0WT42"/>
<proteinExistence type="predicted"/>
<dbReference type="PATRIC" id="fig|47853.6.peg.6454"/>
<protein>
    <submittedName>
        <fullName evidence="2">Uncharacterized protein</fullName>
    </submittedName>
</protein>
<dbReference type="EMBL" id="JXSX01000003">
    <property type="protein sequence ID" value="KIR61854.1"/>
    <property type="molecule type" value="Genomic_DNA"/>
</dbReference>
<keyword evidence="1" id="KW-0472">Membrane</keyword>
<evidence type="ECO:0000256" key="1">
    <source>
        <dbReference type="SAM" id="Phobius"/>
    </source>
</evidence>